<dbReference type="PANTHER" id="PTHR10695:SF46">
    <property type="entry name" value="BIFUNCTIONAL COENZYME A SYNTHASE-RELATED"/>
    <property type="match status" value="1"/>
</dbReference>
<evidence type="ECO:0000256" key="1">
    <source>
        <dbReference type="ARBA" id="ARBA00009018"/>
    </source>
</evidence>
<dbReference type="UniPathway" id="UPA00241">
    <property type="reaction ID" value="UER00356"/>
</dbReference>
<dbReference type="Proteomes" id="UP000308838">
    <property type="component" value="Unassembled WGS sequence"/>
</dbReference>
<dbReference type="Gene3D" id="3.40.50.300">
    <property type="entry name" value="P-loop containing nucleotide triphosphate hydrolases"/>
    <property type="match status" value="1"/>
</dbReference>
<dbReference type="InterPro" id="IPR001977">
    <property type="entry name" value="Depp_CoAkinase"/>
</dbReference>
<dbReference type="GO" id="GO:0005737">
    <property type="term" value="C:cytoplasm"/>
    <property type="evidence" value="ECO:0007669"/>
    <property type="project" value="UniProtKB-SubCell"/>
</dbReference>
<keyword evidence="5 6" id="KW-0173">Coenzyme A biosynthesis</keyword>
<name>A0A4V6DWA9_9BACT</name>
<evidence type="ECO:0000256" key="7">
    <source>
        <dbReference type="NCBIfam" id="TIGR00152"/>
    </source>
</evidence>
<dbReference type="SUPFAM" id="SSF52540">
    <property type="entry name" value="P-loop containing nucleoside triphosphate hydrolases"/>
    <property type="match status" value="1"/>
</dbReference>
<dbReference type="PANTHER" id="PTHR10695">
    <property type="entry name" value="DEPHOSPHO-COA KINASE-RELATED"/>
    <property type="match status" value="1"/>
</dbReference>
<dbReference type="OrthoDB" id="9812943at2"/>
<keyword evidence="3 6" id="KW-0547">Nucleotide-binding</keyword>
<dbReference type="EMBL" id="NXLZ01000003">
    <property type="protein sequence ID" value="TKX31482.1"/>
    <property type="molecule type" value="Genomic_DNA"/>
</dbReference>
<comment type="catalytic activity">
    <reaction evidence="6">
        <text>3'-dephospho-CoA + ATP = ADP + CoA + H(+)</text>
        <dbReference type="Rhea" id="RHEA:18245"/>
        <dbReference type="ChEBI" id="CHEBI:15378"/>
        <dbReference type="ChEBI" id="CHEBI:30616"/>
        <dbReference type="ChEBI" id="CHEBI:57287"/>
        <dbReference type="ChEBI" id="CHEBI:57328"/>
        <dbReference type="ChEBI" id="CHEBI:456216"/>
        <dbReference type="EC" id="2.7.1.24"/>
    </reaction>
</comment>
<reference evidence="8 9" key="1">
    <citation type="submission" date="2018-05" db="EMBL/GenBank/DDBJ databases">
        <title>Novel Campyloabacter and Helicobacter Species and Strains.</title>
        <authorList>
            <person name="Mannion A.J."/>
            <person name="Shen Z."/>
            <person name="Fox J.G."/>
        </authorList>
    </citation>
    <scope>NUCLEOTIDE SEQUENCE [LARGE SCALE GENOMIC DNA]</scope>
    <source>
        <strain evidence="9">MIT17-664</strain>
    </source>
</reference>
<keyword evidence="2 6" id="KW-0808">Transferase</keyword>
<evidence type="ECO:0000256" key="5">
    <source>
        <dbReference type="ARBA" id="ARBA00022993"/>
    </source>
</evidence>
<keyword evidence="6 8" id="KW-0418">Kinase</keyword>
<comment type="subcellular location">
    <subcellularLocation>
        <location evidence="6">Cytoplasm</location>
    </subcellularLocation>
</comment>
<evidence type="ECO:0000313" key="9">
    <source>
        <dbReference type="Proteomes" id="UP000308838"/>
    </source>
</evidence>
<keyword evidence="4 6" id="KW-0067">ATP-binding</keyword>
<protein>
    <recommendedName>
        <fullName evidence="6 7">Dephospho-CoA kinase</fullName>
        <ecNumber evidence="6 7">2.7.1.24</ecNumber>
    </recommendedName>
    <alternativeName>
        <fullName evidence="6">Dephosphocoenzyme A kinase</fullName>
    </alternativeName>
</protein>
<dbReference type="InterPro" id="IPR027417">
    <property type="entry name" value="P-loop_NTPase"/>
</dbReference>
<evidence type="ECO:0000256" key="6">
    <source>
        <dbReference type="HAMAP-Rule" id="MF_00376"/>
    </source>
</evidence>
<comment type="caution">
    <text evidence="8">The sequence shown here is derived from an EMBL/GenBank/DDBJ whole genome shotgun (WGS) entry which is preliminary data.</text>
</comment>
<dbReference type="PROSITE" id="PS51219">
    <property type="entry name" value="DPCK"/>
    <property type="match status" value="1"/>
</dbReference>
<dbReference type="Pfam" id="PF01121">
    <property type="entry name" value="CoaE"/>
    <property type="match status" value="1"/>
</dbReference>
<keyword evidence="6" id="KW-0963">Cytoplasm</keyword>
<dbReference type="EC" id="2.7.1.24" evidence="6 7"/>
<organism evidence="8 9">
    <name type="scientific">Campylobacter estrildidarum</name>
    <dbReference type="NCBI Taxonomy" id="2510189"/>
    <lineage>
        <taxon>Bacteria</taxon>
        <taxon>Pseudomonadati</taxon>
        <taxon>Campylobacterota</taxon>
        <taxon>Epsilonproteobacteria</taxon>
        <taxon>Campylobacterales</taxon>
        <taxon>Campylobacteraceae</taxon>
        <taxon>Campylobacter</taxon>
    </lineage>
</organism>
<dbReference type="CDD" id="cd02022">
    <property type="entry name" value="DPCK"/>
    <property type="match status" value="1"/>
</dbReference>
<comment type="function">
    <text evidence="6">Catalyzes the phosphorylation of the 3'-hydroxyl group of dephosphocoenzyme A to form coenzyme A.</text>
</comment>
<evidence type="ECO:0000256" key="2">
    <source>
        <dbReference type="ARBA" id="ARBA00022679"/>
    </source>
</evidence>
<dbReference type="GO" id="GO:0005524">
    <property type="term" value="F:ATP binding"/>
    <property type="evidence" value="ECO:0007669"/>
    <property type="project" value="UniProtKB-UniRule"/>
</dbReference>
<comment type="pathway">
    <text evidence="6">Cofactor biosynthesis; coenzyme A biosynthesis; CoA from (R)-pantothenate: step 5/5.</text>
</comment>
<sequence length="203" mass="23433">MKNAFFVTASIACGKSTFIQIANSMGFKSISADEIAHEILDQYSLELAQIFSKFNTKNQKLLKEDKKIDRKILGSIIFNDQEAKKILEDFTHPKIRMQILEQMQILEKENKPYFVEIPLFFESKAYENLGKVILIYSPKELSLQRLIKRDNLSLEAAKKRLYSQIDIEEKVKKADLVIKNTGSYADFEKKCIQMLQKISKGAI</sequence>
<evidence type="ECO:0000313" key="8">
    <source>
        <dbReference type="EMBL" id="TKX31482.1"/>
    </source>
</evidence>
<keyword evidence="9" id="KW-1185">Reference proteome</keyword>
<dbReference type="GO" id="GO:0015937">
    <property type="term" value="P:coenzyme A biosynthetic process"/>
    <property type="evidence" value="ECO:0007669"/>
    <property type="project" value="UniProtKB-UniRule"/>
</dbReference>
<dbReference type="GO" id="GO:0004140">
    <property type="term" value="F:dephospho-CoA kinase activity"/>
    <property type="evidence" value="ECO:0007669"/>
    <property type="project" value="UniProtKB-UniRule"/>
</dbReference>
<dbReference type="HAMAP" id="MF_00376">
    <property type="entry name" value="Dephospho_CoA_kinase"/>
    <property type="match status" value="1"/>
</dbReference>
<feature type="binding site" evidence="6">
    <location>
        <begin position="12"/>
        <end position="17"/>
    </location>
    <ligand>
        <name>ATP</name>
        <dbReference type="ChEBI" id="CHEBI:30616"/>
    </ligand>
</feature>
<dbReference type="RefSeq" id="WP_137620226.1">
    <property type="nucleotide sequence ID" value="NZ_NXLZ01000003.1"/>
</dbReference>
<proteinExistence type="inferred from homology"/>
<gene>
    <name evidence="6" type="primary">coaE</name>
    <name evidence="8" type="ORF">CQA69_02335</name>
</gene>
<accession>A0A4V6DWA9</accession>
<dbReference type="NCBIfam" id="TIGR00152">
    <property type="entry name" value="dephospho-CoA kinase"/>
    <property type="match status" value="1"/>
</dbReference>
<evidence type="ECO:0000256" key="3">
    <source>
        <dbReference type="ARBA" id="ARBA00022741"/>
    </source>
</evidence>
<dbReference type="AlphaFoldDB" id="A0A4V6DWA9"/>
<comment type="similarity">
    <text evidence="1 6">Belongs to the CoaE family.</text>
</comment>
<evidence type="ECO:0000256" key="4">
    <source>
        <dbReference type="ARBA" id="ARBA00022840"/>
    </source>
</evidence>